<dbReference type="EMBL" id="KI395256">
    <property type="protein sequence ID" value="ERM98818.1"/>
    <property type="molecule type" value="Genomic_DNA"/>
</dbReference>
<dbReference type="HOGENOM" id="CLU_2530514_0_0_1"/>
<protein>
    <submittedName>
        <fullName evidence="1">Uncharacterized protein</fullName>
    </submittedName>
</protein>
<evidence type="ECO:0000313" key="2">
    <source>
        <dbReference type="Proteomes" id="UP000017836"/>
    </source>
</evidence>
<gene>
    <name evidence="1" type="ORF">AMTR_s00093p00112180</name>
</gene>
<sequence length="84" mass="9627">MPLQILHLNKVNKERKWNFEEDRGPLGQQNGQKDAHCPYTSLGKQLSPGVKTSKWTFEVSNGVKMGRGRACYEAQARHYGDRPR</sequence>
<dbReference type="Proteomes" id="UP000017836">
    <property type="component" value="Unassembled WGS sequence"/>
</dbReference>
<dbReference type="AlphaFoldDB" id="W1NSV9"/>
<name>W1NSV9_AMBTC</name>
<dbReference type="Gramene" id="ERM98818">
    <property type="protein sequence ID" value="ERM98818"/>
    <property type="gene ID" value="AMTR_s00093p00112180"/>
</dbReference>
<reference evidence="2" key="1">
    <citation type="journal article" date="2013" name="Science">
        <title>The Amborella genome and the evolution of flowering plants.</title>
        <authorList>
            <consortium name="Amborella Genome Project"/>
        </authorList>
    </citation>
    <scope>NUCLEOTIDE SEQUENCE [LARGE SCALE GENOMIC DNA]</scope>
</reference>
<accession>W1NSV9</accession>
<keyword evidence="2" id="KW-1185">Reference proteome</keyword>
<proteinExistence type="predicted"/>
<organism evidence="1 2">
    <name type="scientific">Amborella trichopoda</name>
    <dbReference type="NCBI Taxonomy" id="13333"/>
    <lineage>
        <taxon>Eukaryota</taxon>
        <taxon>Viridiplantae</taxon>
        <taxon>Streptophyta</taxon>
        <taxon>Embryophyta</taxon>
        <taxon>Tracheophyta</taxon>
        <taxon>Spermatophyta</taxon>
        <taxon>Magnoliopsida</taxon>
        <taxon>Amborellales</taxon>
        <taxon>Amborellaceae</taxon>
        <taxon>Amborella</taxon>
    </lineage>
</organism>
<evidence type="ECO:0000313" key="1">
    <source>
        <dbReference type="EMBL" id="ERM98818.1"/>
    </source>
</evidence>